<gene>
    <name evidence="5" type="ORF">CARN5_0090</name>
</gene>
<accession>E6QGP3</accession>
<keyword evidence="1" id="KW-0805">Transcription regulation</keyword>
<comment type="caution">
    <text evidence="5">The sequence shown here is derived from an EMBL/GenBank/DDBJ whole genome shotgun (WGS) entry which is preliminary data.</text>
</comment>
<dbReference type="GO" id="GO:0003677">
    <property type="term" value="F:DNA binding"/>
    <property type="evidence" value="ECO:0007669"/>
    <property type="project" value="UniProtKB-KW"/>
</dbReference>
<evidence type="ECO:0000313" key="5">
    <source>
        <dbReference type="EMBL" id="CBI06407.1"/>
    </source>
</evidence>
<proteinExistence type="predicted"/>
<evidence type="ECO:0000259" key="4">
    <source>
        <dbReference type="Pfam" id="PF00717"/>
    </source>
</evidence>
<evidence type="ECO:0000256" key="1">
    <source>
        <dbReference type="ARBA" id="ARBA00023015"/>
    </source>
</evidence>
<reference evidence="5" key="1">
    <citation type="submission" date="2009-10" db="EMBL/GenBank/DDBJ databases">
        <title>Diversity of trophic interactions inside an arsenic-rich microbial ecosystem.</title>
        <authorList>
            <person name="Bertin P.N."/>
            <person name="Heinrich-Salmeron A."/>
            <person name="Pelletier E."/>
            <person name="Goulhen-Chollet F."/>
            <person name="Arsene-Ploetze F."/>
            <person name="Gallien S."/>
            <person name="Calteau A."/>
            <person name="Vallenet D."/>
            <person name="Casiot C."/>
            <person name="Chane-Woon-Ming B."/>
            <person name="Giloteaux L."/>
            <person name="Barakat M."/>
            <person name="Bonnefoy V."/>
            <person name="Bruneel O."/>
            <person name="Chandler M."/>
            <person name="Cleiss J."/>
            <person name="Duran R."/>
            <person name="Elbaz-Poulichet F."/>
            <person name="Fonknechten N."/>
            <person name="Lauga B."/>
            <person name="Mornico D."/>
            <person name="Ortet P."/>
            <person name="Schaeffer C."/>
            <person name="Siguier P."/>
            <person name="Alexander Thil Smith A."/>
            <person name="Van Dorsselaer A."/>
            <person name="Weissenbach J."/>
            <person name="Medigue C."/>
            <person name="Le Paslier D."/>
        </authorList>
    </citation>
    <scope>NUCLEOTIDE SEQUENCE</scope>
</reference>
<dbReference type="PANTHER" id="PTHR40661">
    <property type="match status" value="1"/>
</dbReference>
<dbReference type="AlphaFoldDB" id="E6QGP3"/>
<protein>
    <recommendedName>
        <fullName evidence="4">Peptidase S24/S26A/S26B/S26C domain-containing protein</fullName>
    </recommendedName>
</protein>
<dbReference type="PANTHER" id="PTHR40661:SF3">
    <property type="entry name" value="FELS-1 PROPHAGE TRANSCRIPTIONAL REGULATOR"/>
    <property type="match status" value="1"/>
</dbReference>
<dbReference type="EMBL" id="CABP01000176">
    <property type="protein sequence ID" value="CBI06407.1"/>
    <property type="molecule type" value="Genomic_DNA"/>
</dbReference>
<organism evidence="5">
    <name type="scientific">mine drainage metagenome</name>
    <dbReference type="NCBI Taxonomy" id="410659"/>
    <lineage>
        <taxon>unclassified sequences</taxon>
        <taxon>metagenomes</taxon>
        <taxon>ecological metagenomes</taxon>
    </lineage>
</organism>
<dbReference type="InterPro" id="IPR036286">
    <property type="entry name" value="LexA/Signal_pep-like_sf"/>
</dbReference>
<dbReference type="InterPro" id="IPR015927">
    <property type="entry name" value="Peptidase_S24_S26A/B/C"/>
</dbReference>
<dbReference type="CDD" id="cd06529">
    <property type="entry name" value="S24_LexA-like"/>
    <property type="match status" value="1"/>
</dbReference>
<evidence type="ECO:0000256" key="3">
    <source>
        <dbReference type="ARBA" id="ARBA00023163"/>
    </source>
</evidence>
<dbReference type="SUPFAM" id="SSF51306">
    <property type="entry name" value="LexA/Signal peptidase"/>
    <property type="match status" value="1"/>
</dbReference>
<keyword evidence="2" id="KW-0238">DNA-binding</keyword>
<name>E6QGP3_9ZZZZ</name>
<dbReference type="Gene3D" id="2.10.109.10">
    <property type="entry name" value="Umud Fragment, subunit A"/>
    <property type="match status" value="1"/>
</dbReference>
<keyword evidence="3" id="KW-0804">Transcription</keyword>
<feature type="domain" description="Peptidase S24/S26A/S26B/S26C" evidence="4">
    <location>
        <begin position="181"/>
        <end position="288"/>
    </location>
</feature>
<dbReference type="InterPro" id="IPR039418">
    <property type="entry name" value="LexA-like"/>
</dbReference>
<evidence type="ECO:0000256" key="2">
    <source>
        <dbReference type="ARBA" id="ARBA00023125"/>
    </source>
</evidence>
<sequence length="299" mass="33420">MTQEFGVETKNLGNAREATMLDCVSSNVHGRYYIALGYTYVNSGGHVACAIAARYKDTMKSIDEIRLENFLALLGRYKQAEIGRRIQRSPGQVQQWAAKARKSPAKGSRNIDDESARLLEASLNLPANWMDNDHSASGTLPGAVPVVAYHPDEPLDDGEIEIPALNVVVGAGNRIHTEPVEEVRRFRYSLEWIRRYGLKADKLIRYKVRGSSMDPFISDGSWITVEMGTTQVTDGSVYLLRYGDQISVKFLFRRYDSGLIVRSFNPSEPDVVVPAQDLEHIEVLGRVVESTNMLIKAIK</sequence>
<dbReference type="Pfam" id="PF00717">
    <property type="entry name" value="Peptidase_S24"/>
    <property type="match status" value="1"/>
</dbReference>